<dbReference type="AlphaFoldDB" id="A0A100Y8H1"/>
<feature type="compositionally biased region" description="Basic and acidic residues" evidence="1">
    <location>
        <begin position="51"/>
        <end position="77"/>
    </location>
</feature>
<accession>A0A100Y8H1</accession>
<evidence type="ECO:0000256" key="1">
    <source>
        <dbReference type="SAM" id="MobiDB-lite"/>
    </source>
</evidence>
<keyword evidence="3" id="KW-1185">Reference proteome</keyword>
<feature type="region of interest" description="Disordered" evidence="1">
    <location>
        <begin position="51"/>
        <end position="98"/>
    </location>
</feature>
<feature type="compositionally biased region" description="Basic and acidic residues" evidence="1">
    <location>
        <begin position="87"/>
        <end position="98"/>
    </location>
</feature>
<gene>
    <name evidence="2" type="ORF">ATE80_06615</name>
</gene>
<dbReference type="RefSeq" id="WP_058941191.1">
    <property type="nucleotide sequence ID" value="NZ_LNSV01000010.1"/>
</dbReference>
<dbReference type="Proteomes" id="UP000054011">
    <property type="component" value="Unassembled WGS sequence"/>
</dbReference>
<dbReference type="OrthoDB" id="3818006at2"/>
<evidence type="ECO:0008006" key="4">
    <source>
        <dbReference type="Google" id="ProtNLM"/>
    </source>
</evidence>
<protein>
    <recommendedName>
        <fullName evidence="4">Tetracycline repressor TetR C-terminal domain-containing protein</fullName>
    </recommendedName>
</protein>
<name>A0A100Y8H1_9ACTN</name>
<evidence type="ECO:0000313" key="3">
    <source>
        <dbReference type="Proteomes" id="UP000054011"/>
    </source>
</evidence>
<reference evidence="2 3" key="1">
    <citation type="submission" date="2015-11" db="EMBL/GenBank/DDBJ databases">
        <title>Genome-wide analysis reveals the secondary metabolome in Streptomyces kanasensis ZX01.</title>
        <authorList>
            <person name="Zhang G."/>
            <person name="Han L."/>
            <person name="Feng J."/>
            <person name="Zhang X."/>
        </authorList>
    </citation>
    <scope>NUCLEOTIDE SEQUENCE [LARGE SCALE GENOMIC DNA]</scope>
    <source>
        <strain evidence="2 3">ZX01</strain>
    </source>
</reference>
<evidence type="ECO:0000313" key="2">
    <source>
        <dbReference type="EMBL" id="KUH39601.1"/>
    </source>
</evidence>
<dbReference type="EMBL" id="LNSV01000010">
    <property type="protein sequence ID" value="KUH39601.1"/>
    <property type="molecule type" value="Genomic_DNA"/>
</dbReference>
<comment type="caution">
    <text evidence="2">The sequence shown here is derived from an EMBL/GenBank/DDBJ whole genome shotgun (WGS) entry which is preliminary data.</text>
</comment>
<organism evidence="2 3">
    <name type="scientific">Streptomyces kanasensis</name>
    <dbReference type="NCBI Taxonomy" id="936756"/>
    <lineage>
        <taxon>Bacteria</taxon>
        <taxon>Bacillati</taxon>
        <taxon>Actinomycetota</taxon>
        <taxon>Actinomycetes</taxon>
        <taxon>Kitasatosporales</taxon>
        <taxon>Streptomycetaceae</taxon>
        <taxon>Streptomyces</taxon>
    </lineage>
</organism>
<dbReference type="Gene3D" id="1.10.357.10">
    <property type="entry name" value="Tetracycline Repressor, domain 2"/>
    <property type="match status" value="1"/>
</dbReference>
<sequence>MQSVTEWATGIASQYPRLRTRLEAHQGADPVELSREKFAFGVEAILDGLEARLRDRDRDRAPDRDGDREPDGGREPEPAAAPVAIPDAEREPEPRPAR</sequence>
<proteinExistence type="predicted"/>